<gene>
    <name evidence="1" type="ORF">H5410_027535</name>
</gene>
<protein>
    <submittedName>
        <fullName evidence="1">Uncharacterized protein</fullName>
    </submittedName>
</protein>
<sequence>MEDRETFALQAEVNQLRGLIINTFYNYKEVFSVNYKQFFRCTMEIAQHFFAEEYVILNGLSAYVLEIFSSF</sequence>
<evidence type="ECO:0000313" key="1">
    <source>
        <dbReference type="EMBL" id="KAG5606043.1"/>
    </source>
</evidence>
<evidence type="ECO:0000313" key="2">
    <source>
        <dbReference type="Proteomes" id="UP000824120"/>
    </source>
</evidence>
<accession>A0A9J5YZF7</accession>
<organism evidence="1 2">
    <name type="scientific">Solanum commersonii</name>
    <name type="common">Commerson's wild potato</name>
    <name type="synonym">Commerson's nightshade</name>
    <dbReference type="NCBI Taxonomy" id="4109"/>
    <lineage>
        <taxon>Eukaryota</taxon>
        <taxon>Viridiplantae</taxon>
        <taxon>Streptophyta</taxon>
        <taxon>Embryophyta</taxon>
        <taxon>Tracheophyta</taxon>
        <taxon>Spermatophyta</taxon>
        <taxon>Magnoliopsida</taxon>
        <taxon>eudicotyledons</taxon>
        <taxon>Gunneridae</taxon>
        <taxon>Pentapetalae</taxon>
        <taxon>asterids</taxon>
        <taxon>lamiids</taxon>
        <taxon>Solanales</taxon>
        <taxon>Solanaceae</taxon>
        <taxon>Solanoideae</taxon>
        <taxon>Solaneae</taxon>
        <taxon>Solanum</taxon>
    </lineage>
</organism>
<dbReference type="EMBL" id="JACXVP010000005">
    <property type="protein sequence ID" value="KAG5606043.1"/>
    <property type="molecule type" value="Genomic_DNA"/>
</dbReference>
<reference evidence="1 2" key="1">
    <citation type="submission" date="2020-09" db="EMBL/GenBank/DDBJ databases">
        <title>De no assembly of potato wild relative species, Solanum commersonii.</title>
        <authorList>
            <person name="Cho K."/>
        </authorList>
    </citation>
    <scope>NUCLEOTIDE SEQUENCE [LARGE SCALE GENOMIC DNA]</scope>
    <source>
        <strain evidence="1">LZ3.2</strain>
        <tissue evidence="1">Leaf</tissue>
    </source>
</reference>
<name>A0A9J5YZF7_SOLCO</name>
<keyword evidence="2" id="KW-1185">Reference proteome</keyword>
<dbReference type="AlphaFoldDB" id="A0A9J5YZF7"/>
<proteinExistence type="predicted"/>
<comment type="caution">
    <text evidence="1">The sequence shown here is derived from an EMBL/GenBank/DDBJ whole genome shotgun (WGS) entry which is preliminary data.</text>
</comment>
<dbReference type="Proteomes" id="UP000824120">
    <property type="component" value="Chromosome 5"/>
</dbReference>